<protein>
    <submittedName>
        <fullName evidence="2">Uncharacterized protein</fullName>
    </submittedName>
</protein>
<evidence type="ECO:0000256" key="1">
    <source>
        <dbReference type="SAM" id="MobiDB-lite"/>
    </source>
</evidence>
<feature type="region of interest" description="Disordered" evidence="1">
    <location>
        <begin position="111"/>
        <end position="315"/>
    </location>
</feature>
<reference evidence="2" key="1">
    <citation type="journal article" date="2022" name="bioRxiv">
        <title>Sequencing and chromosome-scale assembly of the giantPleurodeles waltlgenome.</title>
        <authorList>
            <person name="Brown T."/>
            <person name="Elewa A."/>
            <person name="Iarovenko S."/>
            <person name="Subramanian E."/>
            <person name="Araus A.J."/>
            <person name="Petzold A."/>
            <person name="Susuki M."/>
            <person name="Suzuki K.-i.T."/>
            <person name="Hayashi T."/>
            <person name="Toyoda A."/>
            <person name="Oliveira C."/>
            <person name="Osipova E."/>
            <person name="Leigh N.D."/>
            <person name="Simon A."/>
            <person name="Yun M.H."/>
        </authorList>
    </citation>
    <scope>NUCLEOTIDE SEQUENCE</scope>
    <source>
        <strain evidence="2">20211129_DDA</strain>
        <tissue evidence="2">Liver</tissue>
    </source>
</reference>
<proteinExistence type="predicted"/>
<evidence type="ECO:0000313" key="2">
    <source>
        <dbReference type="EMBL" id="KAJ1131969.1"/>
    </source>
</evidence>
<dbReference type="Proteomes" id="UP001066276">
    <property type="component" value="Chromosome 7"/>
</dbReference>
<feature type="compositionally biased region" description="Basic and acidic residues" evidence="1">
    <location>
        <begin position="168"/>
        <end position="186"/>
    </location>
</feature>
<evidence type="ECO:0000313" key="3">
    <source>
        <dbReference type="Proteomes" id="UP001066276"/>
    </source>
</evidence>
<gene>
    <name evidence="2" type="ORF">NDU88_010299</name>
</gene>
<organism evidence="2 3">
    <name type="scientific">Pleurodeles waltl</name>
    <name type="common">Iberian ribbed newt</name>
    <dbReference type="NCBI Taxonomy" id="8319"/>
    <lineage>
        <taxon>Eukaryota</taxon>
        <taxon>Metazoa</taxon>
        <taxon>Chordata</taxon>
        <taxon>Craniata</taxon>
        <taxon>Vertebrata</taxon>
        <taxon>Euteleostomi</taxon>
        <taxon>Amphibia</taxon>
        <taxon>Batrachia</taxon>
        <taxon>Caudata</taxon>
        <taxon>Salamandroidea</taxon>
        <taxon>Salamandridae</taxon>
        <taxon>Pleurodelinae</taxon>
        <taxon>Pleurodeles</taxon>
    </lineage>
</organism>
<dbReference type="EMBL" id="JANPWB010000011">
    <property type="protein sequence ID" value="KAJ1131969.1"/>
    <property type="molecule type" value="Genomic_DNA"/>
</dbReference>
<sequence length="315" mass="33555">MLTRETRRSSLGWSRSPGDPESWAISQPCGPHHKAWPRGERRERRETAGAAGGARGDRAAVDLPVGDAPKQLVRGVPPPPPLSHKIKENEAPCRGSVGAAVVDRDPLFPLRSAAAGPWDQPQDPGGRDRPAGRSGGALLRPQTGAGRPPGRQPLSREGTGRGRKGEKKQKEKRTQAHREPLRDIPKDTPGSLPSPLILHSAESWRLGPRGRTRWPSVVGPGHENRGARNGSVATQGSPGPTVAPCGSDLGRGANQPGYTCCRGDTVSSPRQAGPTLVWSNTGSQRGRHNPEAMQLAVPEGQTKHYRDSSAKSNLL</sequence>
<keyword evidence="3" id="KW-1185">Reference proteome</keyword>
<dbReference type="AlphaFoldDB" id="A0AAV7PVJ5"/>
<name>A0AAV7PVJ5_PLEWA</name>
<feature type="compositionally biased region" description="Basic and acidic residues" evidence="1">
    <location>
        <begin position="37"/>
        <end position="47"/>
    </location>
</feature>
<accession>A0AAV7PVJ5</accession>
<comment type="caution">
    <text evidence="2">The sequence shown here is derived from an EMBL/GenBank/DDBJ whole genome shotgun (WGS) entry which is preliminary data.</text>
</comment>
<feature type="region of interest" description="Disordered" evidence="1">
    <location>
        <begin position="1"/>
        <end position="98"/>
    </location>
</feature>